<dbReference type="PRINTS" id="PR01713">
    <property type="entry name" value="NUCEPIMERASE"/>
</dbReference>
<feature type="region of interest" description="Disordered" evidence="3">
    <location>
        <begin position="172"/>
        <end position="201"/>
    </location>
</feature>
<protein>
    <recommendedName>
        <fullName evidence="4">NAD-dependent epimerase/dehydratase domain-containing protein</fullName>
    </recommendedName>
</protein>
<evidence type="ECO:0000256" key="3">
    <source>
        <dbReference type="SAM" id="MobiDB-lite"/>
    </source>
</evidence>
<dbReference type="PANTHER" id="PTHR43574">
    <property type="entry name" value="EPIMERASE-RELATED"/>
    <property type="match status" value="1"/>
</dbReference>
<evidence type="ECO:0000259" key="4">
    <source>
        <dbReference type="Pfam" id="PF01370"/>
    </source>
</evidence>
<comment type="caution">
    <text evidence="5">The sequence shown here is derived from an EMBL/GenBank/DDBJ whole genome shotgun (WGS) entry which is preliminary data.</text>
</comment>
<evidence type="ECO:0000313" key="6">
    <source>
        <dbReference type="Proteomes" id="UP000708148"/>
    </source>
</evidence>
<proteinExistence type="inferred from homology"/>
<evidence type="ECO:0000256" key="2">
    <source>
        <dbReference type="ARBA" id="ARBA00023027"/>
    </source>
</evidence>
<keyword evidence="2" id="KW-0520">NAD</keyword>
<comment type="similarity">
    <text evidence="1">Belongs to the NAD(P)-dependent epimerase/dehydratase family.</text>
</comment>
<dbReference type="Gene3D" id="3.40.50.720">
    <property type="entry name" value="NAD(P)-binding Rossmann-like Domain"/>
    <property type="match status" value="1"/>
</dbReference>
<dbReference type="OrthoDB" id="202470at2759"/>
<gene>
    <name evidence="5" type="ORF">OSTQU699_LOCUS5610</name>
</gene>
<keyword evidence="6" id="KW-1185">Reference proteome</keyword>
<dbReference type="EMBL" id="CAJHUC010001206">
    <property type="protein sequence ID" value="CAD7700251.1"/>
    <property type="molecule type" value="Genomic_DNA"/>
</dbReference>
<dbReference type="SUPFAM" id="SSF51735">
    <property type="entry name" value="NAD(P)-binding Rossmann-fold domains"/>
    <property type="match status" value="1"/>
</dbReference>
<dbReference type="Pfam" id="PF01370">
    <property type="entry name" value="Epimerase"/>
    <property type="match status" value="1"/>
</dbReference>
<dbReference type="Proteomes" id="UP000708148">
    <property type="component" value="Unassembled WGS sequence"/>
</dbReference>
<reference evidence="5" key="1">
    <citation type="submission" date="2020-12" db="EMBL/GenBank/DDBJ databases">
        <authorList>
            <person name="Iha C."/>
        </authorList>
    </citation>
    <scope>NUCLEOTIDE SEQUENCE</scope>
</reference>
<dbReference type="InterPro" id="IPR036291">
    <property type="entry name" value="NAD(P)-bd_dom_sf"/>
</dbReference>
<name>A0A8S1J267_9CHLO</name>
<evidence type="ECO:0000313" key="5">
    <source>
        <dbReference type="EMBL" id="CAD7700251.1"/>
    </source>
</evidence>
<sequence>MPFEHLAITSVHSMPCIQCRPLEVPPLKMGGLANRGEAQPRLLPCSGSCVLGFRDSCQNELDGLNKKGQKAHGRKMRHRSGICPSYLGTRRNLTHHGGAPLGSHPCADGATVHANLRDQGPRRCPRPCCGRAPGRAMRMAHAPRQWSRSPAALAAAAALLLVLTYMAATRSGKDTSRRPPAVPSTTLDEDRVRKSCTPDGGRGGAGMRVVITGSAGFIGYHVAGALKGRGDGVVGIDNFNDYYPVSLKAARAQGLEKAGVYTVRGDVRDVEMMSRLIELCRATHVVHMAAQAGVRYAASQPMQYVDYNVAGSVGLFEAVKAAERPPAVVYASSSSVYGRNVKVPFSEGDAVVHPASLYAATKLAVELLAEVYHSLNALSVTGLRFFTVYGPWGRPDMAYMSFARAMVEGDPVRIFQANGAELARDFTYVGDIVAGVLGALDTAPPSTRELAENRLFNLGNTRPVTVTEFVTELEAALGLEAQRKFVPVPNLGDVLLTHANVSAAGSAFGYSPQTPLSEGLRYFARWYFEYYGADGHTMADDERNYKPV</sequence>
<feature type="domain" description="NAD-dependent epimerase/dehydratase" evidence="4">
    <location>
        <begin position="209"/>
        <end position="442"/>
    </location>
</feature>
<evidence type="ECO:0000256" key="1">
    <source>
        <dbReference type="ARBA" id="ARBA00007637"/>
    </source>
</evidence>
<organism evidence="5 6">
    <name type="scientific">Ostreobium quekettii</name>
    <dbReference type="NCBI Taxonomy" id="121088"/>
    <lineage>
        <taxon>Eukaryota</taxon>
        <taxon>Viridiplantae</taxon>
        <taxon>Chlorophyta</taxon>
        <taxon>core chlorophytes</taxon>
        <taxon>Ulvophyceae</taxon>
        <taxon>TCBD clade</taxon>
        <taxon>Bryopsidales</taxon>
        <taxon>Ostreobineae</taxon>
        <taxon>Ostreobiaceae</taxon>
        <taxon>Ostreobium</taxon>
    </lineage>
</organism>
<dbReference type="AlphaFoldDB" id="A0A8S1J267"/>
<dbReference type="InterPro" id="IPR001509">
    <property type="entry name" value="Epimerase_deHydtase"/>
</dbReference>
<accession>A0A8S1J267</accession>